<feature type="compositionally biased region" description="Basic and acidic residues" evidence="2">
    <location>
        <begin position="147"/>
        <end position="159"/>
    </location>
</feature>
<gene>
    <name evidence="3" type="ORF">ACMD2_02936</name>
</gene>
<evidence type="ECO:0000313" key="3">
    <source>
        <dbReference type="EMBL" id="OAY83778.1"/>
    </source>
</evidence>
<feature type="compositionally biased region" description="Polar residues" evidence="2">
    <location>
        <begin position="90"/>
        <end position="107"/>
    </location>
</feature>
<evidence type="ECO:0000256" key="2">
    <source>
        <dbReference type="SAM" id="MobiDB-lite"/>
    </source>
</evidence>
<reference evidence="3 4" key="1">
    <citation type="journal article" date="2016" name="DNA Res.">
        <title>The draft genome of MD-2 pineapple using hybrid error correction of long reads.</title>
        <authorList>
            <person name="Redwan R.M."/>
            <person name="Saidin A."/>
            <person name="Kumar S.V."/>
        </authorList>
    </citation>
    <scope>NUCLEOTIDE SEQUENCE [LARGE SCALE GENOMIC DNA]</scope>
    <source>
        <strain evidence="4">cv. MD2</strain>
        <tissue evidence="3">Leaf</tissue>
    </source>
</reference>
<accession>A0A199W3M3</accession>
<feature type="region of interest" description="Disordered" evidence="2">
    <location>
        <begin position="87"/>
        <end position="126"/>
    </location>
</feature>
<evidence type="ECO:0000256" key="1">
    <source>
        <dbReference type="SAM" id="Coils"/>
    </source>
</evidence>
<dbReference type="PANTHER" id="PTHR31551">
    <property type="entry name" value="PRE-MRNA-SPLICING FACTOR CWF18"/>
    <property type="match status" value="1"/>
</dbReference>
<feature type="coiled-coil region" evidence="1">
    <location>
        <begin position="228"/>
        <end position="255"/>
    </location>
</feature>
<protein>
    <submittedName>
        <fullName evidence="3">Coiled-coil domain-containing protein 12</fullName>
    </submittedName>
</protein>
<evidence type="ECO:0000313" key="4">
    <source>
        <dbReference type="Proteomes" id="UP000092600"/>
    </source>
</evidence>
<dbReference type="Pfam" id="PF08315">
    <property type="entry name" value="cwf18"/>
    <property type="match status" value="1"/>
</dbReference>
<proteinExistence type="predicted"/>
<dbReference type="EMBL" id="LSRQ01000310">
    <property type="protein sequence ID" value="OAY83778.1"/>
    <property type="molecule type" value="Genomic_DNA"/>
</dbReference>
<dbReference type="Proteomes" id="UP000092600">
    <property type="component" value="Unassembled WGS sequence"/>
</dbReference>
<name>A0A199W3M3_ANACO</name>
<dbReference type="GO" id="GO:0071014">
    <property type="term" value="C:post-mRNA release spliceosomal complex"/>
    <property type="evidence" value="ECO:0007669"/>
    <property type="project" value="TreeGrafter"/>
</dbReference>
<dbReference type="InterPro" id="IPR013169">
    <property type="entry name" value="mRNA_splic_Cwf18-like"/>
</dbReference>
<dbReference type="GO" id="GO:0005684">
    <property type="term" value="C:U2-type spliceosomal complex"/>
    <property type="evidence" value="ECO:0007669"/>
    <property type="project" value="TreeGrafter"/>
</dbReference>
<keyword evidence="1" id="KW-0175">Coiled coil</keyword>
<dbReference type="PANTHER" id="PTHR31551:SF1">
    <property type="entry name" value="COILED-COIL DOMAIN-CONTAINING PROTEIN 12"/>
    <property type="match status" value="1"/>
</dbReference>
<organism evidence="3 4">
    <name type="scientific">Ananas comosus</name>
    <name type="common">Pineapple</name>
    <name type="synonym">Ananas ananas</name>
    <dbReference type="NCBI Taxonomy" id="4615"/>
    <lineage>
        <taxon>Eukaryota</taxon>
        <taxon>Viridiplantae</taxon>
        <taxon>Streptophyta</taxon>
        <taxon>Embryophyta</taxon>
        <taxon>Tracheophyta</taxon>
        <taxon>Spermatophyta</taxon>
        <taxon>Magnoliopsida</taxon>
        <taxon>Liliopsida</taxon>
        <taxon>Poales</taxon>
        <taxon>Bromeliaceae</taxon>
        <taxon>Bromelioideae</taxon>
        <taxon>Ananas</taxon>
    </lineage>
</organism>
<comment type="caution">
    <text evidence="3">The sequence shown here is derived from an EMBL/GenBank/DDBJ whole genome shotgun (WGS) entry which is preliminary data.</text>
</comment>
<dbReference type="AlphaFoldDB" id="A0A199W3M3"/>
<feature type="region of interest" description="Disordered" evidence="2">
    <location>
        <begin position="147"/>
        <end position="171"/>
    </location>
</feature>
<dbReference type="STRING" id="4615.A0A199W3M3"/>
<sequence>ESCFSIPSNQARKILYSSLSLSLLSLSLNLSLLQRRNPFESSIGEIQRRNPFESSIGWRRGSMVAEEDAIDQASSARRERLRALRAAKEYSSTPDEGSAENEGNSKVSGDDREERTVNSAEDDSIEQAAAARHERLKALRTAKELLETPDDGLKARAAEDSEETEDNTMPNMKFRNYLPHDKQLQVGKLAPVVLSKFEDPIATAPIVPEKTEDPFMNIAPKKPNWDLRRDVQKKLDKLERRTQKALYQLMLQEKEKEASEAVDDAMGD</sequence>
<feature type="non-terminal residue" evidence="3">
    <location>
        <position position="1"/>
    </location>
</feature>